<feature type="transmembrane region" description="Helical" evidence="1">
    <location>
        <begin position="7"/>
        <end position="28"/>
    </location>
</feature>
<accession>Q3SA79</accession>
<evidence type="ECO:0000256" key="1">
    <source>
        <dbReference type="SAM" id="Phobius"/>
    </source>
</evidence>
<feature type="transmembrane region" description="Helical" evidence="1">
    <location>
        <begin position="72"/>
        <end position="91"/>
    </location>
</feature>
<dbReference type="EMBL" id="DQ118404">
    <property type="protein sequence ID" value="AAZ32503.1"/>
    <property type="molecule type" value="Genomic_DNA"/>
</dbReference>
<reference evidence="2" key="1">
    <citation type="submission" date="2005-07" db="EMBL/GenBank/DDBJ databases">
        <title>A hyperthermophilic lifestyle for uncultured Archaea of the DHVE2 lineage: evidence from environmental genomics.</title>
        <authorList>
            <person name="Moussard H."/>
            <person name="Hennecke G."/>
            <person name="Moreira D."/>
            <person name="Jouffe V."/>
            <person name="Lopez-Garcia P."/>
            <person name="Jeanthon C."/>
        </authorList>
    </citation>
    <scope>NUCLEOTIDE SEQUENCE</scope>
</reference>
<proteinExistence type="predicted"/>
<protein>
    <submittedName>
        <fullName evidence="2">Uncharacterized protein</fullName>
    </submittedName>
</protein>
<keyword evidence="1" id="KW-0472">Membrane</keyword>
<organism evidence="2">
    <name type="scientific">uncultured euryarchaeote Alv-FOS4</name>
    <dbReference type="NCBI Taxonomy" id="337893"/>
    <lineage>
        <taxon>Archaea</taxon>
        <taxon>Methanobacteriati</taxon>
        <taxon>Methanobacteriota</taxon>
        <taxon>environmental samples</taxon>
    </lineage>
</organism>
<feature type="transmembrane region" description="Helical" evidence="1">
    <location>
        <begin position="103"/>
        <end position="122"/>
    </location>
</feature>
<name>Q3SA79_9EURY</name>
<feature type="transmembrane region" description="Helical" evidence="1">
    <location>
        <begin position="40"/>
        <end position="60"/>
    </location>
</feature>
<evidence type="ECO:0000313" key="2">
    <source>
        <dbReference type="EMBL" id="AAZ32503.1"/>
    </source>
</evidence>
<dbReference type="AlphaFoldDB" id="Q3SA79"/>
<keyword evidence="1" id="KW-0812">Transmembrane</keyword>
<sequence length="142" mass="15900">MKLLRTIFTAIAHSLVYIGIPLALIYALNANYPGLLEARYVRFVHIAILLGIPIVVMYALADLTSGIKSMIFEIIALVLVIIYTFMILGMGSTELTYQNVKIYLFYPVLLYIVILGIAIRFPSAVFKYLAEREQNPPSVGEV</sequence>
<keyword evidence="1" id="KW-1133">Transmembrane helix</keyword>